<dbReference type="SUPFAM" id="SSF140453">
    <property type="entry name" value="EsxAB dimer-like"/>
    <property type="match status" value="1"/>
</dbReference>
<evidence type="ECO:0000313" key="1">
    <source>
        <dbReference type="EMBL" id="EUJ43862.1"/>
    </source>
</evidence>
<dbReference type="AlphaFoldDB" id="W7D3W1"/>
<reference evidence="1 2" key="1">
    <citation type="submission" date="2012-12" db="EMBL/GenBank/DDBJ databases">
        <title>Novel taxa of Listeriaceae from agricultural environments in the United States.</title>
        <authorList>
            <person name="den Bakker H.C."/>
            <person name="Allred A."/>
            <person name="Warchocki S."/>
            <person name="Wright E.M."/>
            <person name="Burrell A."/>
            <person name="Nightingale K.K."/>
            <person name="Kephart D."/>
            <person name="Wiedmann M."/>
        </authorList>
    </citation>
    <scope>NUCLEOTIDE SEQUENCE [LARGE SCALE GENOMIC DNA]</scope>
    <source>
        <strain evidence="1 2">FSL S10-1203</strain>
    </source>
</reference>
<gene>
    <name evidence="1" type="ORF">MCOL2_20363</name>
</gene>
<sequence>MANRIKIHGDKLEEAISYANQLEKSIQESYQKCETFKGNLDDSKWSGAARDAFVAYFDLIYQYHQELHTTITYNGKALKALHTHIADYNDLPKVKEVRNLS</sequence>
<accession>W7D3W1</accession>
<dbReference type="Gene3D" id="1.10.287.1060">
    <property type="entry name" value="ESAT-6-like"/>
    <property type="match status" value="1"/>
</dbReference>
<dbReference type="InterPro" id="IPR010310">
    <property type="entry name" value="T7SS_ESAT-6-like"/>
</dbReference>
<dbReference type="Pfam" id="PF06013">
    <property type="entry name" value="WXG100"/>
    <property type="match status" value="1"/>
</dbReference>
<evidence type="ECO:0000313" key="2">
    <source>
        <dbReference type="Proteomes" id="UP000019241"/>
    </source>
</evidence>
<proteinExistence type="predicted"/>
<evidence type="ECO:0008006" key="3">
    <source>
        <dbReference type="Google" id="ProtNLM"/>
    </source>
</evidence>
<name>W7D3W1_9LIST</name>
<dbReference type="PATRIC" id="fig|1265822.4.peg.4166"/>
<organism evidence="1 2">
    <name type="scientific">Listeria fleischmannii FSL S10-1203</name>
    <dbReference type="NCBI Taxonomy" id="1265822"/>
    <lineage>
        <taxon>Bacteria</taxon>
        <taxon>Bacillati</taxon>
        <taxon>Bacillota</taxon>
        <taxon>Bacilli</taxon>
        <taxon>Bacillales</taxon>
        <taxon>Listeriaceae</taxon>
        <taxon>Listeria</taxon>
    </lineage>
</organism>
<dbReference type="RefSeq" id="WP_052006941.1">
    <property type="nucleotide sequence ID" value="NZ_AODM01000092.1"/>
</dbReference>
<comment type="caution">
    <text evidence="1">The sequence shown here is derived from an EMBL/GenBank/DDBJ whole genome shotgun (WGS) entry which is preliminary data.</text>
</comment>
<dbReference type="InterPro" id="IPR036689">
    <property type="entry name" value="ESAT-6-like_sf"/>
</dbReference>
<protein>
    <recommendedName>
        <fullName evidence="3">WXG100 family type VII secretion target</fullName>
    </recommendedName>
</protein>
<dbReference type="Proteomes" id="UP000019241">
    <property type="component" value="Unassembled WGS sequence"/>
</dbReference>
<dbReference type="EMBL" id="AODM01000092">
    <property type="protein sequence ID" value="EUJ43862.1"/>
    <property type="molecule type" value="Genomic_DNA"/>
</dbReference>